<evidence type="ECO:0000313" key="2">
    <source>
        <dbReference type="Proteomes" id="UP000295781"/>
    </source>
</evidence>
<accession>A0A4V0NDL9</accession>
<dbReference type="Gene3D" id="1.20.1270.390">
    <property type="match status" value="1"/>
</dbReference>
<dbReference type="Proteomes" id="UP000295781">
    <property type="component" value="Chromosome"/>
</dbReference>
<dbReference type="OrthoDB" id="5526449at2"/>
<reference evidence="1 2" key="1">
    <citation type="submission" date="2015-09" db="EMBL/GenBank/DDBJ databases">
        <title>Sorangium comparison.</title>
        <authorList>
            <person name="Zaburannyi N."/>
            <person name="Bunk B."/>
            <person name="Overmann J."/>
            <person name="Mueller R."/>
        </authorList>
    </citation>
    <scope>NUCLEOTIDE SEQUENCE [LARGE SCALE GENOMIC DNA]</scope>
    <source>
        <strain evidence="1 2">So ceGT47</strain>
    </source>
</reference>
<gene>
    <name evidence="1" type="ORF">SOCEGT47_036510</name>
</gene>
<dbReference type="EMBL" id="CP012670">
    <property type="protein sequence ID" value="AUX23132.1"/>
    <property type="molecule type" value="Genomic_DNA"/>
</dbReference>
<evidence type="ECO:0000313" key="1">
    <source>
        <dbReference type="EMBL" id="AUX23132.1"/>
    </source>
</evidence>
<protein>
    <submittedName>
        <fullName evidence="1">Uncharacterized protein</fullName>
    </submittedName>
</protein>
<sequence length="117" mass="12590">MREAVIVTLVCASAAGCAARAPAFSERFSASQASIRAAEEVGAEAIPRADAHLRLAREQVQRARRLSAEGAGERAQRMLMRAQADAELALAYAREARAEALAHEALAEVEAIQHRLR</sequence>
<dbReference type="PROSITE" id="PS51257">
    <property type="entry name" value="PROKAR_LIPOPROTEIN"/>
    <property type="match status" value="1"/>
</dbReference>
<name>A0A4V0NDL9_SORCE</name>
<proteinExistence type="predicted"/>
<dbReference type="AlphaFoldDB" id="A0A4V0NDL9"/>
<organism evidence="1 2">
    <name type="scientific">Sorangium cellulosum</name>
    <name type="common">Polyangium cellulosum</name>
    <dbReference type="NCBI Taxonomy" id="56"/>
    <lineage>
        <taxon>Bacteria</taxon>
        <taxon>Pseudomonadati</taxon>
        <taxon>Myxococcota</taxon>
        <taxon>Polyangia</taxon>
        <taxon>Polyangiales</taxon>
        <taxon>Polyangiaceae</taxon>
        <taxon>Sorangium</taxon>
    </lineage>
</organism>